<keyword evidence="5" id="KW-0675">Receptor</keyword>
<keyword evidence="6" id="KW-1185">Reference proteome</keyword>
<reference evidence="4" key="3">
    <citation type="submission" date="2020-06" db="EMBL/GenBank/DDBJ databases">
        <title>Helianthus annuus Genome sequencing and assembly Release 2.</title>
        <authorList>
            <person name="Gouzy J."/>
            <person name="Langlade N."/>
            <person name="Munos S."/>
        </authorList>
    </citation>
    <scope>NUCLEOTIDE SEQUENCE</scope>
    <source>
        <tissue evidence="4">Leaves</tissue>
    </source>
</reference>
<keyword evidence="4" id="KW-0808">Transferase</keyword>
<dbReference type="Pfam" id="PF07714">
    <property type="entry name" value="PK_Tyr_Ser-Thr"/>
    <property type="match status" value="2"/>
</dbReference>
<dbReference type="GO" id="GO:0005886">
    <property type="term" value="C:plasma membrane"/>
    <property type="evidence" value="ECO:0000318"/>
    <property type="project" value="GO_Central"/>
</dbReference>
<dbReference type="Gene3D" id="1.10.510.10">
    <property type="entry name" value="Transferase(Phosphotransferase) domain 1"/>
    <property type="match status" value="2"/>
</dbReference>
<dbReference type="InterPro" id="IPR050823">
    <property type="entry name" value="Plant_Ser_Thr_Prot_Kinase"/>
</dbReference>
<comment type="subcellular location">
    <subcellularLocation>
        <location evidence="1">Cell membrane</location>
    </subcellularLocation>
</comment>
<reference evidence="4 6" key="1">
    <citation type="journal article" date="2017" name="Nature">
        <title>The sunflower genome provides insights into oil metabolism, flowering and Asterid evolution.</title>
        <authorList>
            <person name="Badouin H."/>
            <person name="Gouzy J."/>
            <person name="Grassa C.J."/>
            <person name="Murat F."/>
            <person name="Staton S.E."/>
            <person name="Cottret L."/>
            <person name="Lelandais-Briere C."/>
            <person name="Owens G.L."/>
            <person name="Carrere S."/>
            <person name="Mayjonade B."/>
            <person name="Legrand L."/>
            <person name="Gill N."/>
            <person name="Kane N.C."/>
            <person name="Bowers J.E."/>
            <person name="Hubner S."/>
            <person name="Bellec A."/>
            <person name="Berard A."/>
            <person name="Berges H."/>
            <person name="Blanchet N."/>
            <person name="Boniface M.C."/>
            <person name="Brunel D."/>
            <person name="Catrice O."/>
            <person name="Chaidir N."/>
            <person name="Claudel C."/>
            <person name="Donnadieu C."/>
            <person name="Faraut T."/>
            <person name="Fievet G."/>
            <person name="Helmstetter N."/>
            <person name="King M."/>
            <person name="Knapp S.J."/>
            <person name="Lai Z."/>
            <person name="Le Paslier M.C."/>
            <person name="Lippi Y."/>
            <person name="Lorenzon L."/>
            <person name="Mandel J.R."/>
            <person name="Marage G."/>
            <person name="Marchand G."/>
            <person name="Marquand E."/>
            <person name="Bret-Mestries E."/>
            <person name="Morien E."/>
            <person name="Nambeesan S."/>
            <person name="Nguyen T."/>
            <person name="Pegot-Espagnet P."/>
            <person name="Pouilly N."/>
            <person name="Raftis F."/>
            <person name="Sallet E."/>
            <person name="Schiex T."/>
            <person name="Thomas J."/>
            <person name="Vandecasteele C."/>
            <person name="Vares D."/>
            <person name="Vear F."/>
            <person name="Vautrin S."/>
            <person name="Crespi M."/>
            <person name="Mangin B."/>
            <person name="Burke J.M."/>
            <person name="Salse J."/>
            <person name="Munos S."/>
            <person name="Vincourt P."/>
            <person name="Rieseberg L.H."/>
            <person name="Langlade N.B."/>
        </authorList>
    </citation>
    <scope>NUCLEOTIDE SEQUENCE [LARGE SCALE GENOMIC DNA]</scope>
    <source>
        <strain evidence="6">cv. SF193</strain>
        <tissue evidence="4">Leaves</tissue>
    </source>
</reference>
<evidence type="ECO:0000313" key="5">
    <source>
        <dbReference type="EMBL" id="OTG27174.1"/>
    </source>
</evidence>
<dbReference type="InterPro" id="IPR000719">
    <property type="entry name" value="Prot_kinase_dom"/>
</dbReference>
<dbReference type="SUPFAM" id="SSF56112">
    <property type="entry name" value="Protein kinase-like (PK-like)"/>
    <property type="match status" value="2"/>
</dbReference>
<keyword evidence="5" id="KW-0418">Kinase</keyword>
<gene>
    <name evidence="5" type="ORF">HannXRQ_Chr04g0097151</name>
    <name evidence="4" type="ORF">HanXRQr2_Chr04g0141771</name>
</gene>
<evidence type="ECO:0000256" key="2">
    <source>
        <dbReference type="ARBA" id="ARBA00022475"/>
    </source>
</evidence>
<sequence length="653" mass="74062">MKRSEHQSDSGKFITLIYLRCFNLHLQLYFNKNEKKNKKSESSTTSKQPSLHVLKIPEIMKATKNLNESFLMRRGWFGDVYYGELLHGSVLVPTAIKRYTRRRGPTDSWPDVEKQKLYALRHPNLVSMIGYCDDDRYEKEIILVYEYISSRKSLNDHLHVLSTPLPWIRRLEICIGVAHGLEYLHSAGVMHGDIRSHNIMMTESLVPKITDYGLSELSLAYRPTAVSIPLRACGYVDAATINHHGGLTMKSDVFSLGVLLLELLCGRPVLDYSCHGDDPQRYLVYCAVSLTMLEDVIDSNVKDEISKDCLEDFFEIAKRCVNESQQQRPDMAEVVTRLESILTLQKGHTNPLQDALSVKMLTYDDLKKATSDFSRNPPFGETKVFLGWVELEQEKLAPSKEGVGIVVAVASKSMAHDDWLEEVNFMGQLDHPNIIKLLGCCRSDGDGNYLVYEHMQRSLRHFIQGDDGLEPLSWGARLNILIGVARGMAYLYTDKGVRCNFRFDDILLDEALNAKLGGFGWVHDWKERKGVFGYLKAVYDPKTGFLPMNDVVSFGFVVLETIAAKRPADVLVDLVDLESMGTGAPKIKANKRKIKKKLDPRLQGKYSSKAAYDCIALALKCIAGQRPTCEPSWEEIVWSLEQIKARNKYTKKF</sequence>
<dbReference type="AlphaFoldDB" id="A0A251UVQ2"/>
<keyword evidence="2" id="KW-1003">Cell membrane</keyword>
<proteinExistence type="predicted"/>
<keyword evidence="2" id="KW-0472">Membrane</keyword>
<dbReference type="PROSITE" id="PS50011">
    <property type="entry name" value="PROTEIN_KINASE_DOM"/>
    <property type="match status" value="2"/>
</dbReference>
<dbReference type="GO" id="GO:0005524">
    <property type="term" value="F:ATP binding"/>
    <property type="evidence" value="ECO:0007669"/>
    <property type="project" value="InterPro"/>
</dbReference>
<dbReference type="InterPro" id="IPR008266">
    <property type="entry name" value="Tyr_kinase_AS"/>
</dbReference>
<evidence type="ECO:0000313" key="6">
    <source>
        <dbReference type="Proteomes" id="UP000215914"/>
    </source>
</evidence>
<dbReference type="EMBL" id="MNCJ02000319">
    <property type="protein sequence ID" value="KAF5808116.1"/>
    <property type="molecule type" value="Genomic_DNA"/>
</dbReference>
<evidence type="ECO:0000313" key="4">
    <source>
        <dbReference type="EMBL" id="KAF5808116.1"/>
    </source>
</evidence>
<dbReference type="InterPro" id="IPR011009">
    <property type="entry name" value="Kinase-like_dom_sf"/>
</dbReference>
<evidence type="ECO:0000259" key="3">
    <source>
        <dbReference type="PROSITE" id="PS50011"/>
    </source>
</evidence>
<feature type="domain" description="Protein kinase" evidence="3">
    <location>
        <begin position="338"/>
        <end position="638"/>
    </location>
</feature>
<dbReference type="PANTHER" id="PTHR45621">
    <property type="entry name" value="OS01G0588500 PROTEIN-RELATED"/>
    <property type="match status" value="1"/>
</dbReference>
<dbReference type="Proteomes" id="UP000215914">
    <property type="component" value="Chromosome 4"/>
</dbReference>
<organism evidence="5 6">
    <name type="scientific">Helianthus annuus</name>
    <name type="common">Common sunflower</name>
    <dbReference type="NCBI Taxonomy" id="4232"/>
    <lineage>
        <taxon>Eukaryota</taxon>
        <taxon>Viridiplantae</taxon>
        <taxon>Streptophyta</taxon>
        <taxon>Embryophyta</taxon>
        <taxon>Tracheophyta</taxon>
        <taxon>Spermatophyta</taxon>
        <taxon>Magnoliopsida</taxon>
        <taxon>eudicotyledons</taxon>
        <taxon>Gunneridae</taxon>
        <taxon>Pentapetalae</taxon>
        <taxon>asterids</taxon>
        <taxon>campanulids</taxon>
        <taxon>Asterales</taxon>
        <taxon>Asteraceae</taxon>
        <taxon>Asteroideae</taxon>
        <taxon>Heliantheae alliance</taxon>
        <taxon>Heliantheae</taxon>
        <taxon>Helianthus</taxon>
    </lineage>
</organism>
<dbReference type="InParanoid" id="A0A251UVQ2"/>
<name>A0A251UVQ2_HELAN</name>
<dbReference type="PROSITE" id="PS00109">
    <property type="entry name" value="PROTEIN_KINASE_TYR"/>
    <property type="match status" value="1"/>
</dbReference>
<dbReference type="EMBL" id="CM007893">
    <property type="protein sequence ID" value="OTG27174.1"/>
    <property type="molecule type" value="Genomic_DNA"/>
</dbReference>
<dbReference type="InterPro" id="IPR001245">
    <property type="entry name" value="Ser-Thr/Tyr_kinase_cat_dom"/>
</dbReference>
<dbReference type="Gene3D" id="3.30.200.20">
    <property type="entry name" value="Phosphorylase Kinase, domain 1"/>
    <property type="match status" value="2"/>
</dbReference>
<feature type="domain" description="Protein kinase" evidence="3">
    <location>
        <begin position="66"/>
        <end position="342"/>
    </location>
</feature>
<evidence type="ECO:0000256" key="1">
    <source>
        <dbReference type="ARBA" id="ARBA00004236"/>
    </source>
</evidence>
<reference evidence="5" key="2">
    <citation type="submission" date="2017-02" db="EMBL/GenBank/DDBJ databases">
        <title>Sunflower complete genome.</title>
        <authorList>
            <person name="Langlade N."/>
            <person name="Munos S."/>
        </authorList>
    </citation>
    <scope>NUCLEOTIDE SEQUENCE [LARGE SCALE GENOMIC DNA]</scope>
    <source>
        <tissue evidence="5">Leaves</tissue>
    </source>
</reference>
<accession>A0A251UVQ2</accession>
<dbReference type="Gramene" id="mRNA:HanXRQr2_Chr04g0141771">
    <property type="protein sequence ID" value="mRNA:HanXRQr2_Chr04g0141771"/>
    <property type="gene ID" value="HanXRQr2_Chr04g0141771"/>
</dbReference>
<protein>
    <submittedName>
        <fullName evidence="5">Putative tyrosine-protein kinase, non-receptor Jak/Tyk2</fullName>
    </submittedName>
</protein>
<dbReference type="GO" id="GO:0004672">
    <property type="term" value="F:protein kinase activity"/>
    <property type="evidence" value="ECO:0000318"/>
    <property type="project" value="GO_Central"/>
</dbReference>